<dbReference type="AlphaFoldDB" id="A0A381MXX6"/>
<organism evidence="1">
    <name type="scientific">marine metagenome</name>
    <dbReference type="NCBI Taxonomy" id="408172"/>
    <lineage>
        <taxon>unclassified sequences</taxon>
        <taxon>metagenomes</taxon>
        <taxon>ecological metagenomes</taxon>
    </lineage>
</organism>
<protein>
    <submittedName>
        <fullName evidence="1">Uncharacterized protein</fullName>
    </submittedName>
</protein>
<accession>A0A381MXX6</accession>
<reference evidence="1" key="1">
    <citation type="submission" date="2018-05" db="EMBL/GenBank/DDBJ databases">
        <authorList>
            <person name="Lanie J.A."/>
            <person name="Ng W.-L."/>
            <person name="Kazmierczak K.M."/>
            <person name="Andrzejewski T.M."/>
            <person name="Davidsen T.M."/>
            <person name="Wayne K.J."/>
            <person name="Tettelin H."/>
            <person name="Glass J.I."/>
            <person name="Rusch D."/>
            <person name="Podicherti R."/>
            <person name="Tsui H.-C.T."/>
            <person name="Winkler M.E."/>
        </authorList>
    </citation>
    <scope>NUCLEOTIDE SEQUENCE</scope>
</reference>
<proteinExistence type="predicted"/>
<evidence type="ECO:0000313" key="1">
    <source>
        <dbReference type="EMBL" id="SUZ47176.1"/>
    </source>
</evidence>
<name>A0A381MXX6_9ZZZZ</name>
<gene>
    <name evidence="1" type="ORF">METZ01_LOCUS30</name>
</gene>
<dbReference type="EMBL" id="UINC01000002">
    <property type="protein sequence ID" value="SUZ47176.1"/>
    <property type="molecule type" value="Genomic_DNA"/>
</dbReference>
<sequence length="33" mass="3737">MFYSAGLIFHISGYKFIGNSTTKNPRSSRLNQT</sequence>